<dbReference type="InterPro" id="IPR017943">
    <property type="entry name" value="Bactericidal_perm-incr_a/b_dom"/>
</dbReference>
<dbReference type="PANTHER" id="PTHR46801:SF5">
    <property type="entry name" value="OS09G0482720 PROTEIN"/>
    <property type="match status" value="1"/>
</dbReference>
<dbReference type="InterPro" id="IPR017942">
    <property type="entry name" value="Lipid-bd_serum_glycop_N"/>
</dbReference>
<dbReference type="GO" id="GO:0008289">
    <property type="term" value="F:lipid binding"/>
    <property type="evidence" value="ECO:0007669"/>
    <property type="project" value="InterPro"/>
</dbReference>
<keyword evidence="6" id="KW-1185">Reference proteome</keyword>
<dbReference type="Proteomes" id="UP001231189">
    <property type="component" value="Unassembled WGS sequence"/>
</dbReference>
<proteinExistence type="predicted"/>
<dbReference type="GO" id="GO:0005615">
    <property type="term" value="C:extracellular space"/>
    <property type="evidence" value="ECO:0007669"/>
    <property type="project" value="InterPro"/>
</dbReference>
<keyword evidence="1" id="KW-0325">Glycoprotein</keyword>
<sequence length="502" mass="54251">MGARPLLLLLLLHALLFSAPSPAAASPHISAVISQSGLDFAKDLLVPRATETLAQLSVPDIQQSVYIPLIGTVHMVASHIVLQGLAVAGSTVAAGDTGVVVAASFSSVNLTMEWSYSYDSWFVTISDSGNASIQVEGMDVGVSMGMKSENGSLKLFVTECGCYMKDLDITLSGGSSWFYQVFIDGFSNHIRSSVENAITNKITEGASKLDLFLESIPKEIYVDKVGTVNVTFVNDPLFKSSSVQFDIDGLFIPSDKTALSKPMHFGGTKYAQPLGSSSNMLWISLDEEVFNSVSALYFKAGSLQHIVDKVPDQFLLNTASWRFLIPKLYRKYPKEDMLLNISAISPPSVRINVGGVDATVDLDVIVNVLGSGDIVPVACISLLVAVSGGASVSGNNLVGKVELDYFSFDLKWSDIGKLHTSIVQRVMQIVLKKLFVPYVNSYLGQGFPLPIIKGFLIKDAYILISESRIIVSSDVAFVEPMKTFRVKQFVRSLSEGVPVTTM</sequence>
<reference evidence="5" key="1">
    <citation type="submission" date="2023-07" db="EMBL/GenBank/DDBJ databases">
        <title>A chromosome-level genome assembly of Lolium multiflorum.</title>
        <authorList>
            <person name="Chen Y."/>
            <person name="Copetti D."/>
            <person name="Kolliker R."/>
            <person name="Studer B."/>
        </authorList>
    </citation>
    <scope>NUCLEOTIDE SEQUENCE</scope>
    <source>
        <strain evidence="5">02402/16</strain>
        <tissue evidence="5">Leaf</tissue>
    </source>
</reference>
<evidence type="ECO:0000313" key="6">
    <source>
        <dbReference type="Proteomes" id="UP001231189"/>
    </source>
</evidence>
<dbReference type="Pfam" id="PF01273">
    <property type="entry name" value="LBP_BPI_CETP"/>
    <property type="match status" value="1"/>
</dbReference>
<evidence type="ECO:0000256" key="2">
    <source>
        <dbReference type="SAM" id="SignalP"/>
    </source>
</evidence>
<dbReference type="Gene3D" id="3.15.20.10">
    <property type="entry name" value="Bactericidal permeability-increasing protein, domain 2"/>
    <property type="match status" value="1"/>
</dbReference>
<comment type="caution">
    <text evidence="5">The sequence shown here is derived from an EMBL/GenBank/DDBJ whole genome shotgun (WGS) entry which is preliminary data.</text>
</comment>
<dbReference type="SUPFAM" id="SSF55394">
    <property type="entry name" value="Bactericidal permeability-increasing protein, BPI"/>
    <property type="match status" value="2"/>
</dbReference>
<dbReference type="EMBL" id="JAUUTY010000005">
    <property type="protein sequence ID" value="KAK1631787.1"/>
    <property type="molecule type" value="Genomic_DNA"/>
</dbReference>
<dbReference type="InterPro" id="IPR030675">
    <property type="entry name" value="BPI/LBP"/>
</dbReference>
<feature type="chain" id="PRO_5041961606" description="BPI/LBP family protein" evidence="2">
    <location>
        <begin position="26"/>
        <end position="502"/>
    </location>
</feature>
<feature type="signal peptide" evidence="2">
    <location>
        <begin position="1"/>
        <end position="25"/>
    </location>
</feature>
<evidence type="ECO:0008006" key="7">
    <source>
        <dbReference type="Google" id="ProtNLM"/>
    </source>
</evidence>
<evidence type="ECO:0000259" key="4">
    <source>
        <dbReference type="SMART" id="SM00329"/>
    </source>
</evidence>
<dbReference type="SMART" id="SM00328">
    <property type="entry name" value="BPI1"/>
    <property type="match status" value="1"/>
</dbReference>
<dbReference type="SMART" id="SM00329">
    <property type="entry name" value="BPI2"/>
    <property type="match status" value="1"/>
</dbReference>
<evidence type="ECO:0000256" key="1">
    <source>
        <dbReference type="ARBA" id="ARBA00023180"/>
    </source>
</evidence>
<accession>A0AAD8W1U3</accession>
<feature type="domain" description="Lipid-binding serum glycoprotein C-terminal" evidence="4">
    <location>
        <begin position="275"/>
        <end position="473"/>
    </location>
</feature>
<dbReference type="InterPro" id="IPR045897">
    <property type="entry name" value="BPI/LBP_pln"/>
</dbReference>
<evidence type="ECO:0000259" key="3">
    <source>
        <dbReference type="SMART" id="SM00328"/>
    </source>
</evidence>
<protein>
    <recommendedName>
        <fullName evidence="7">BPI/LBP family protein</fullName>
    </recommendedName>
</protein>
<dbReference type="Gene3D" id="3.15.10.10">
    <property type="entry name" value="Bactericidal permeability-increasing protein, domain 1"/>
    <property type="match status" value="1"/>
</dbReference>
<dbReference type="PANTHER" id="PTHR46801">
    <property type="entry name" value="OS06G0309200 PROTEIN"/>
    <property type="match status" value="1"/>
</dbReference>
<dbReference type="InterPro" id="IPR001124">
    <property type="entry name" value="Lipid-bd_serum_glycop_C"/>
</dbReference>
<dbReference type="Pfam" id="PF02886">
    <property type="entry name" value="LBP_BPI_CETP_C"/>
    <property type="match status" value="1"/>
</dbReference>
<name>A0AAD8W1U3_LOLMU</name>
<keyword evidence="2" id="KW-0732">Signal</keyword>
<dbReference type="AlphaFoldDB" id="A0AAD8W1U3"/>
<gene>
    <name evidence="5" type="ORF">QYE76_006102</name>
</gene>
<feature type="domain" description="Lipid-binding serum glycoprotein N-terminal" evidence="3">
    <location>
        <begin position="33"/>
        <end position="256"/>
    </location>
</feature>
<evidence type="ECO:0000313" key="5">
    <source>
        <dbReference type="EMBL" id="KAK1631787.1"/>
    </source>
</evidence>
<organism evidence="5 6">
    <name type="scientific">Lolium multiflorum</name>
    <name type="common">Italian ryegrass</name>
    <name type="synonym">Lolium perenne subsp. multiflorum</name>
    <dbReference type="NCBI Taxonomy" id="4521"/>
    <lineage>
        <taxon>Eukaryota</taxon>
        <taxon>Viridiplantae</taxon>
        <taxon>Streptophyta</taxon>
        <taxon>Embryophyta</taxon>
        <taxon>Tracheophyta</taxon>
        <taxon>Spermatophyta</taxon>
        <taxon>Magnoliopsida</taxon>
        <taxon>Liliopsida</taxon>
        <taxon>Poales</taxon>
        <taxon>Poaceae</taxon>
        <taxon>BOP clade</taxon>
        <taxon>Pooideae</taxon>
        <taxon>Poodae</taxon>
        <taxon>Poeae</taxon>
        <taxon>Poeae Chloroplast Group 2 (Poeae type)</taxon>
        <taxon>Loliodinae</taxon>
        <taxon>Loliinae</taxon>
        <taxon>Lolium</taxon>
    </lineage>
</organism>
<dbReference type="PIRSF" id="PIRSF002417">
    <property type="entry name" value="Lipid_binding_protein"/>
    <property type="match status" value="1"/>
</dbReference>